<dbReference type="PROSITE" id="PS00941">
    <property type="entry name" value="CARBOXYLESTERASE_B_2"/>
    <property type="match status" value="1"/>
</dbReference>
<keyword evidence="3" id="KW-0378">Hydrolase</keyword>
<evidence type="ECO:0000256" key="1">
    <source>
        <dbReference type="ARBA" id="ARBA00005964"/>
    </source>
</evidence>
<evidence type="ECO:0000313" key="6">
    <source>
        <dbReference type="EMBL" id="VDD89061.1"/>
    </source>
</evidence>
<name>A0A158QA60_ENTVE</name>
<dbReference type="AlphaFoldDB" id="A0A158QA60"/>
<dbReference type="WBParaSite" id="EVEC_0000424201-mRNA-1">
    <property type="protein sequence ID" value="EVEC_0000424201-mRNA-1"/>
    <property type="gene ID" value="EVEC_0000424201"/>
</dbReference>
<comment type="similarity">
    <text evidence="1">Belongs to the type-B carboxylesterase/lipase family.</text>
</comment>
<dbReference type="Proteomes" id="UP000274131">
    <property type="component" value="Unassembled WGS sequence"/>
</dbReference>
<organism evidence="8">
    <name type="scientific">Enterobius vermicularis</name>
    <name type="common">Human pinworm</name>
    <dbReference type="NCBI Taxonomy" id="51028"/>
    <lineage>
        <taxon>Eukaryota</taxon>
        <taxon>Metazoa</taxon>
        <taxon>Ecdysozoa</taxon>
        <taxon>Nematoda</taxon>
        <taxon>Chromadorea</taxon>
        <taxon>Rhabditida</taxon>
        <taxon>Spirurina</taxon>
        <taxon>Oxyuridomorpha</taxon>
        <taxon>Oxyuroidea</taxon>
        <taxon>Oxyuridae</taxon>
        <taxon>Enterobius</taxon>
    </lineage>
</organism>
<sequence>MGSAYAKANEDFVKTTIHETNFGKVRGKKYKIGNNRHVNVFLGIPYAKAPTGDLRFQDCIRYAPRAPQIENIFDRLSSQVPISEDCLYLNIFAPEWDSYEGQANQFFPFLKTEEPFWYGYTGVDLLHNQLPVTVIMEYPSVIVVTIQYRLGILGFPATGYKHCIPNLGLWDQAFALQWIKNNIKNFGGDPNNITLFGQSAGAVCADILSLSPYTRGIQSIKVIPMGGSASCTWAIRDVRRVRDALVSHAYTLGWQIPENATEEVVSESVMKFLRGQPAKVLALGLPRRNFKANIAGLAFGPVIDGDFIPEPILELRKKTPPKFCLTGATDYEVLLYAFNSKSKYNAEKAENLLNEYIPLDQYSDDYPEIRRAAKHLYFTEQSKPEEIKRAYFKIASDLFVTNGVHDYAEDMVDNGHTVYLYNFEYCSPKVFGVTRWSMPFHAATHDSEIPYLFGKSLIDTFHPNASDLQVINKFTTMFTNFAKCGNPNGGIIQGLERLTSENKWRFIQLTKDVQMRNEFQGRRAEFWRNLRDRKCLHEMNSKITQTDDNLSIGTVDKACSVPDDNIEYQETSIYIDHHYDEVFCEEDEIASSQTEQDNKNSQLEQFSSDDVSDPPILYRDDEVGYCSFENIKNQFLTEHPNIPSLIRDNASAENLDYQYSDSTLHTQASSENFDDQLQESLSGDNSLVEDSYELFEDNAVLIKAEEIEFEPLFSNGKSGHDDVEQSTYTEEEPESKPVSDSGTQKEDSYEEQNSTSFEDARQEREKSVSENIRSSKFIASAELNTNDRHVVYEEPRNAIAKSATEHVLEKVTSVDSHRKEDRNESSFEPKLQEAEVVSRNSEYSEGSETEEDRPPFPIIKQSRVKLMDDLDQRDI</sequence>
<reference evidence="8" key="1">
    <citation type="submission" date="2016-04" db="UniProtKB">
        <authorList>
            <consortium name="WormBaseParasite"/>
        </authorList>
    </citation>
    <scope>IDENTIFICATION</scope>
</reference>
<dbReference type="InterPro" id="IPR029058">
    <property type="entry name" value="AB_hydrolase_fold"/>
</dbReference>
<evidence type="ECO:0000313" key="8">
    <source>
        <dbReference type="WBParaSite" id="EVEC_0000424201-mRNA-1"/>
    </source>
</evidence>
<accession>A0A158QA60</accession>
<feature type="region of interest" description="Disordered" evidence="4">
    <location>
        <begin position="590"/>
        <end position="614"/>
    </location>
</feature>
<feature type="region of interest" description="Disordered" evidence="4">
    <location>
        <begin position="713"/>
        <end position="788"/>
    </location>
</feature>
<evidence type="ECO:0000313" key="7">
    <source>
        <dbReference type="Proteomes" id="UP000274131"/>
    </source>
</evidence>
<evidence type="ECO:0000256" key="2">
    <source>
        <dbReference type="ARBA" id="ARBA00022487"/>
    </source>
</evidence>
<dbReference type="InterPro" id="IPR002018">
    <property type="entry name" value="CarbesteraseB"/>
</dbReference>
<protein>
    <submittedName>
        <fullName evidence="8">COesterase domain-containing protein</fullName>
    </submittedName>
</protein>
<keyword evidence="7" id="KW-1185">Reference proteome</keyword>
<gene>
    <name evidence="6" type="ORF">EVEC_LOCUS3950</name>
</gene>
<dbReference type="SUPFAM" id="SSF53474">
    <property type="entry name" value="alpha/beta-Hydrolases"/>
    <property type="match status" value="1"/>
</dbReference>
<dbReference type="STRING" id="51028.A0A158QA60"/>
<feature type="compositionally biased region" description="Basic and acidic residues" evidence="4">
    <location>
        <begin position="815"/>
        <end position="833"/>
    </location>
</feature>
<evidence type="ECO:0000259" key="5">
    <source>
        <dbReference type="Pfam" id="PF00135"/>
    </source>
</evidence>
<dbReference type="Pfam" id="PF00135">
    <property type="entry name" value="COesterase"/>
    <property type="match status" value="1"/>
</dbReference>
<evidence type="ECO:0000256" key="3">
    <source>
        <dbReference type="ARBA" id="ARBA00022801"/>
    </source>
</evidence>
<dbReference type="Gene3D" id="3.40.50.1820">
    <property type="entry name" value="alpha/beta hydrolase"/>
    <property type="match status" value="1"/>
</dbReference>
<feature type="region of interest" description="Disordered" evidence="4">
    <location>
        <begin position="810"/>
        <end position="875"/>
    </location>
</feature>
<dbReference type="PANTHER" id="PTHR44590:SF3">
    <property type="entry name" value="CARBOXYLESTERASE TYPE B DOMAIN-CONTAINING PROTEIN"/>
    <property type="match status" value="1"/>
</dbReference>
<keyword evidence="2" id="KW-0719">Serine esterase</keyword>
<dbReference type="PANTHER" id="PTHR44590">
    <property type="entry name" value="CARBOXYLIC ESTER HYDROLASE-RELATED"/>
    <property type="match status" value="1"/>
</dbReference>
<dbReference type="GO" id="GO:0052689">
    <property type="term" value="F:carboxylic ester hydrolase activity"/>
    <property type="evidence" value="ECO:0007669"/>
    <property type="project" value="UniProtKB-KW"/>
</dbReference>
<proteinExistence type="inferred from homology"/>
<feature type="compositionally biased region" description="Polar residues" evidence="4">
    <location>
        <begin position="590"/>
        <end position="609"/>
    </location>
</feature>
<dbReference type="EMBL" id="UXUI01007722">
    <property type="protein sequence ID" value="VDD89061.1"/>
    <property type="molecule type" value="Genomic_DNA"/>
</dbReference>
<dbReference type="ESTHER" id="entve-a0a158qa60">
    <property type="family name" value="Carb_B_Nematoda"/>
</dbReference>
<feature type="domain" description="Carboxylesterase type B" evidence="5">
    <location>
        <begin position="16"/>
        <end position="527"/>
    </location>
</feature>
<dbReference type="OrthoDB" id="408631at2759"/>
<dbReference type="InterPro" id="IPR019826">
    <property type="entry name" value="Carboxylesterase_B_AS"/>
</dbReference>
<evidence type="ECO:0000256" key="4">
    <source>
        <dbReference type="SAM" id="MobiDB-lite"/>
    </source>
</evidence>
<reference evidence="6 7" key="2">
    <citation type="submission" date="2018-10" db="EMBL/GenBank/DDBJ databases">
        <authorList>
            <consortium name="Pathogen Informatics"/>
        </authorList>
    </citation>
    <scope>NUCLEOTIDE SEQUENCE [LARGE SCALE GENOMIC DNA]</scope>
</reference>
<feature type="compositionally biased region" description="Basic and acidic residues" evidence="4">
    <location>
        <begin position="758"/>
        <end position="768"/>
    </location>
</feature>
<dbReference type="InterPro" id="IPR019819">
    <property type="entry name" value="Carboxylesterase_B_CS"/>
</dbReference>
<dbReference type="PROSITE" id="PS00122">
    <property type="entry name" value="CARBOXYLESTERASE_B_1"/>
    <property type="match status" value="1"/>
</dbReference>
<feature type="compositionally biased region" description="Basic and acidic residues" evidence="4">
    <location>
        <begin position="865"/>
        <end position="875"/>
    </location>
</feature>